<keyword evidence="3" id="KW-1185">Reference proteome</keyword>
<organism evidence="2 3">
    <name type="scientific">Allacma fusca</name>
    <dbReference type="NCBI Taxonomy" id="39272"/>
    <lineage>
        <taxon>Eukaryota</taxon>
        <taxon>Metazoa</taxon>
        <taxon>Ecdysozoa</taxon>
        <taxon>Arthropoda</taxon>
        <taxon>Hexapoda</taxon>
        <taxon>Collembola</taxon>
        <taxon>Symphypleona</taxon>
        <taxon>Sminthuridae</taxon>
        <taxon>Allacma</taxon>
    </lineage>
</organism>
<reference evidence="2" key="1">
    <citation type="submission" date="2021-06" db="EMBL/GenBank/DDBJ databases">
        <authorList>
            <person name="Hodson N. C."/>
            <person name="Mongue J. A."/>
            <person name="Jaron S. K."/>
        </authorList>
    </citation>
    <scope>NUCLEOTIDE SEQUENCE</scope>
</reference>
<evidence type="ECO:0000313" key="3">
    <source>
        <dbReference type="Proteomes" id="UP000708208"/>
    </source>
</evidence>
<evidence type="ECO:0000256" key="1">
    <source>
        <dbReference type="SAM" id="MobiDB-lite"/>
    </source>
</evidence>
<feature type="region of interest" description="Disordered" evidence="1">
    <location>
        <begin position="82"/>
        <end position="109"/>
    </location>
</feature>
<dbReference type="Proteomes" id="UP000708208">
    <property type="component" value="Unassembled WGS sequence"/>
</dbReference>
<gene>
    <name evidence="2" type="ORF">AFUS01_LOCUS41547</name>
</gene>
<protein>
    <submittedName>
        <fullName evidence="2">Uncharacterized protein</fullName>
    </submittedName>
</protein>
<accession>A0A8J2PXH5</accession>
<dbReference type="AlphaFoldDB" id="A0A8J2PXH5"/>
<evidence type="ECO:0000313" key="2">
    <source>
        <dbReference type="EMBL" id="CAG7831822.1"/>
    </source>
</evidence>
<sequence length="243" mass="27061">MSTELGSQQTLLLAPHSWRSFQVNVLKNKAANCQGIIGNFELKDDCHRSVSVKGNSGVVGNDPESRVRCLIRRACRRIVKEQEDQSSRTKSETGEKRTARFRPEREEEAGSCRTGGKAFLATTLYYGLDATVKPGFLRCSQNIWVSPGQRAVGAYLIFGWLGNIYGICQGENWRKLRGRAETVGEIGGSILCTTGNCNGSLKSVLSSRQAKESDCSFNFYNLHHKLRSIHPIARWRGRSFVSL</sequence>
<name>A0A8J2PXH5_9HEXA</name>
<comment type="caution">
    <text evidence="2">The sequence shown here is derived from an EMBL/GenBank/DDBJ whole genome shotgun (WGS) entry which is preliminary data.</text>
</comment>
<dbReference type="EMBL" id="CAJVCH010562221">
    <property type="protein sequence ID" value="CAG7831822.1"/>
    <property type="molecule type" value="Genomic_DNA"/>
</dbReference>
<proteinExistence type="predicted"/>